<dbReference type="GO" id="GO:0005634">
    <property type="term" value="C:nucleus"/>
    <property type="evidence" value="ECO:0007669"/>
    <property type="project" value="TreeGrafter"/>
</dbReference>
<evidence type="ECO:0000256" key="3">
    <source>
        <dbReference type="ARBA" id="ARBA00022737"/>
    </source>
</evidence>
<comment type="caution">
    <text evidence="8">The sequence shown here is derived from an EMBL/GenBank/DDBJ whole genome shotgun (WGS) entry which is preliminary data.</text>
</comment>
<dbReference type="STRING" id="307507.A0A2V0P8V3"/>
<dbReference type="PRINTS" id="PR00320">
    <property type="entry name" value="GPROTEINBRPT"/>
</dbReference>
<feature type="repeat" description="WD" evidence="6">
    <location>
        <begin position="143"/>
        <end position="178"/>
    </location>
</feature>
<evidence type="ECO:0000256" key="6">
    <source>
        <dbReference type="PROSITE-ProRule" id="PRU00221"/>
    </source>
</evidence>
<dbReference type="InterPro" id="IPR019775">
    <property type="entry name" value="WD40_repeat_CS"/>
</dbReference>
<feature type="repeat" description="WD" evidence="6">
    <location>
        <begin position="101"/>
        <end position="133"/>
    </location>
</feature>
<dbReference type="InterPro" id="IPR015943">
    <property type="entry name" value="WD40/YVTN_repeat-like_dom_sf"/>
</dbReference>
<feature type="compositionally biased region" description="Gly residues" evidence="7">
    <location>
        <begin position="307"/>
        <end position="332"/>
    </location>
</feature>
<feature type="compositionally biased region" description="Low complexity" evidence="7">
    <location>
        <begin position="808"/>
        <end position="823"/>
    </location>
</feature>
<dbReference type="Proteomes" id="UP000247498">
    <property type="component" value="Unassembled WGS sequence"/>
</dbReference>
<feature type="compositionally biased region" description="Low complexity" evidence="7">
    <location>
        <begin position="561"/>
        <end position="584"/>
    </location>
</feature>
<feature type="compositionally biased region" description="Gly residues" evidence="7">
    <location>
        <begin position="201"/>
        <end position="230"/>
    </location>
</feature>
<feature type="region of interest" description="Disordered" evidence="7">
    <location>
        <begin position="796"/>
        <end position="1046"/>
    </location>
</feature>
<feature type="repeat" description="WD" evidence="6">
    <location>
        <begin position="440"/>
        <end position="474"/>
    </location>
</feature>
<dbReference type="OrthoDB" id="2096344at2759"/>
<comment type="pathway">
    <text evidence="1">Protein modification; protein ubiquitination.</text>
</comment>
<evidence type="ECO:0000256" key="2">
    <source>
        <dbReference type="ARBA" id="ARBA00022574"/>
    </source>
</evidence>
<dbReference type="InterPro" id="IPR036322">
    <property type="entry name" value="WD40_repeat_dom_sf"/>
</dbReference>
<proteinExistence type="inferred from homology"/>
<feature type="region of interest" description="Disordered" evidence="7">
    <location>
        <begin position="184"/>
        <end position="234"/>
    </location>
</feature>
<accession>A0A2V0P8V3</accession>
<evidence type="ECO:0000256" key="7">
    <source>
        <dbReference type="SAM" id="MobiDB-lite"/>
    </source>
</evidence>
<feature type="region of interest" description="Disordered" evidence="7">
    <location>
        <begin position="492"/>
        <end position="584"/>
    </location>
</feature>
<name>A0A2V0P8V3_9CHLO</name>
<evidence type="ECO:0000256" key="1">
    <source>
        <dbReference type="ARBA" id="ARBA00004906"/>
    </source>
</evidence>
<feature type="region of interest" description="Disordered" evidence="7">
    <location>
        <begin position="278"/>
        <end position="337"/>
    </location>
</feature>
<dbReference type="SMART" id="SM00320">
    <property type="entry name" value="WD40"/>
    <property type="match status" value="6"/>
</dbReference>
<feature type="compositionally biased region" description="Gly residues" evidence="7">
    <location>
        <begin position="983"/>
        <end position="1013"/>
    </location>
</feature>
<dbReference type="PANTHER" id="PTHR22852">
    <property type="entry name" value="LETHAL 2 DENTICLELESS PROTEIN RETINOIC ACID-REGULATED NUCLEAR MATRIX-ASSOCIATED PROTEIN"/>
    <property type="match status" value="1"/>
</dbReference>
<feature type="compositionally biased region" description="Low complexity" evidence="7">
    <location>
        <begin position="901"/>
        <end position="937"/>
    </location>
</feature>
<dbReference type="Pfam" id="PF00400">
    <property type="entry name" value="WD40"/>
    <property type="match status" value="5"/>
</dbReference>
<dbReference type="EMBL" id="BDRX01000077">
    <property type="protein sequence ID" value="GBF96291.1"/>
    <property type="molecule type" value="Genomic_DNA"/>
</dbReference>
<dbReference type="InterPro" id="IPR001680">
    <property type="entry name" value="WD40_rpt"/>
</dbReference>
<sequence>MLGALLDREAGGRAAGAGFARASGGLFQGLSTSGDSAGVIAVDPAGQLCPPFALAYSQVLHSSKLLAVADEEGWVCVVDTAAQQLPSSLHMDAACAPKAQWLAHQNTIYDIAWAKNDSLLLTAAGDHHVGVWDTHTAALRCYCKGHAGSVKAVASHGSQPDVFASGARDGAVLVWDLRAPARWSARRQRSIQDPAARIDAAGGGKAAGPSPGGRTGGGGGGGGNGGGARGGAQPRRSVTSLVFLPNGNSLAAGSDMDGVVRLWDVRMLSRGPSGLLQPLAGHSAPPAGPAAGFPGGVDSVAISTPLGRGGGGGVGAKRGTPSSGGRGSGGKARAGAGDAAQPWLSVVCPHRGRPHGITSLALSRAGDMLLASTSDGAHHLYPTSSLDRAAPWASLAGHRAGSFCVKAAFSPDGRRVVGGSSDGAVHVWDVARPSAPPLKLYGHNAEVTSVAWCPADACQIATASDDATVRVWTLGAARGAAAASHAAAAAASAREARRAEERARGEESSGAAPTPGPTRARRGPAAAPAVSTAARASRAAARERARSGAQPRGGARGLAGGSPATTGGSPATPGSGAPASGARPSTRLRQALITERLVAPPQAQGGQAAAAAGVGAGADAGVAAGTSLQPAAGGGALAGPPFFAAPAAPAASAAAAADADARTGSPPRARPSRLAHNAGAATPLAWGSWSAPRPERLPLQSAEPAGLQLEAPAPGHRGGNAGGCPRHPFGCRCSSNGDEFSVFEDGGAAASRGTGPCAPGGARQAGGGGGGGNGGVGGAGLNRQLSFDSSIVEATAPDQGHEQEQEQEGQQGRQWQGQGQRAEGQPHRLRRSTTFSFSELGRSGSPSRDSWPHAGSDAAPRARAPPARLQLQLQLPASRDGGGGPGAGGPAHTEASHDENAPLGVARRGAAPAAGPAPLLADGPRQPRPALAGLPAAPFAPPPPARRAGRKRAGGEVQPDDGEGSPDQRRQPHGSDAGASGREAGGSSGGGSGGEPSGGAVADGGGGGGGGGSYAEPAAHKRQRKLSDWWLGPGGIDDEGSRFEPF</sequence>
<protein>
    <recommendedName>
        <fullName evidence="10">Denticleless</fullName>
    </recommendedName>
</protein>
<evidence type="ECO:0000256" key="5">
    <source>
        <dbReference type="ARBA" id="ARBA00038344"/>
    </source>
</evidence>
<evidence type="ECO:0000313" key="8">
    <source>
        <dbReference type="EMBL" id="GBF96291.1"/>
    </source>
</evidence>
<dbReference type="AlphaFoldDB" id="A0A2V0P8V3"/>
<feature type="compositionally biased region" description="Basic and acidic residues" evidence="7">
    <location>
        <begin position="494"/>
        <end position="507"/>
    </location>
</feature>
<dbReference type="PROSITE" id="PS00678">
    <property type="entry name" value="WD_REPEATS_1"/>
    <property type="match status" value="2"/>
</dbReference>
<feature type="compositionally biased region" description="Gly residues" evidence="7">
    <location>
        <begin position="880"/>
        <end position="889"/>
    </location>
</feature>
<organism evidence="8 9">
    <name type="scientific">Raphidocelis subcapitata</name>
    <dbReference type="NCBI Taxonomy" id="307507"/>
    <lineage>
        <taxon>Eukaryota</taxon>
        <taxon>Viridiplantae</taxon>
        <taxon>Chlorophyta</taxon>
        <taxon>core chlorophytes</taxon>
        <taxon>Chlorophyceae</taxon>
        <taxon>CS clade</taxon>
        <taxon>Sphaeropleales</taxon>
        <taxon>Selenastraceae</taxon>
        <taxon>Raphidocelis</taxon>
    </lineage>
</organism>
<keyword evidence="2 6" id="KW-0853">WD repeat</keyword>
<feature type="compositionally biased region" description="Low complexity" evidence="7">
    <location>
        <begin position="858"/>
        <end position="877"/>
    </location>
</feature>
<dbReference type="SUPFAM" id="SSF50978">
    <property type="entry name" value="WD40 repeat-like"/>
    <property type="match status" value="1"/>
</dbReference>
<keyword evidence="4" id="KW-0833">Ubl conjugation pathway</keyword>
<feature type="compositionally biased region" description="Low complexity" evidence="7">
    <location>
        <begin position="278"/>
        <end position="292"/>
    </location>
</feature>
<comment type="similarity">
    <text evidence="5">Belongs to the WD repeat cdt2 family.</text>
</comment>
<dbReference type="Gene3D" id="2.130.10.10">
    <property type="entry name" value="YVTN repeat-like/Quinoprotein amine dehydrogenase"/>
    <property type="match status" value="2"/>
</dbReference>
<dbReference type="GO" id="GO:0043161">
    <property type="term" value="P:proteasome-mediated ubiquitin-dependent protein catabolic process"/>
    <property type="evidence" value="ECO:0007669"/>
    <property type="project" value="TreeGrafter"/>
</dbReference>
<dbReference type="PANTHER" id="PTHR22852:SF0">
    <property type="entry name" value="DENTICLELESS PROTEIN HOMOLOG"/>
    <property type="match status" value="1"/>
</dbReference>
<feature type="compositionally biased region" description="Low complexity" evidence="7">
    <location>
        <begin position="523"/>
        <end position="539"/>
    </location>
</feature>
<reference evidence="8 9" key="1">
    <citation type="journal article" date="2018" name="Sci. Rep.">
        <title>Raphidocelis subcapitata (=Pseudokirchneriella subcapitata) provides an insight into genome evolution and environmental adaptations in the Sphaeropleales.</title>
        <authorList>
            <person name="Suzuki S."/>
            <person name="Yamaguchi H."/>
            <person name="Nakajima N."/>
            <person name="Kawachi M."/>
        </authorList>
    </citation>
    <scope>NUCLEOTIDE SEQUENCE [LARGE SCALE GENOMIC DNA]</scope>
    <source>
        <strain evidence="8 9">NIES-35</strain>
    </source>
</reference>
<evidence type="ECO:0000313" key="9">
    <source>
        <dbReference type="Proteomes" id="UP000247498"/>
    </source>
</evidence>
<feature type="compositionally biased region" description="Gly residues" evidence="7">
    <location>
        <begin position="763"/>
        <end position="780"/>
    </location>
</feature>
<dbReference type="InParanoid" id="A0A2V0P8V3"/>
<keyword evidence="9" id="KW-1185">Reference proteome</keyword>
<evidence type="ECO:0000256" key="4">
    <source>
        <dbReference type="ARBA" id="ARBA00022786"/>
    </source>
</evidence>
<dbReference type="PROSITE" id="PS50294">
    <property type="entry name" value="WD_REPEATS_REGION"/>
    <property type="match status" value="3"/>
</dbReference>
<dbReference type="GO" id="GO:0030674">
    <property type="term" value="F:protein-macromolecule adaptor activity"/>
    <property type="evidence" value="ECO:0007669"/>
    <property type="project" value="TreeGrafter"/>
</dbReference>
<evidence type="ECO:0008006" key="10">
    <source>
        <dbReference type="Google" id="ProtNLM"/>
    </source>
</evidence>
<keyword evidence="3" id="KW-0677">Repeat</keyword>
<gene>
    <name evidence="8" type="ORF">Rsub_09086</name>
</gene>
<dbReference type="InterPro" id="IPR020472">
    <property type="entry name" value="WD40_PAC1"/>
</dbReference>
<feature type="region of interest" description="Disordered" evidence="7">
    <location>
        <begin position="744"/>
        <end position="782"/>
    </location>
</feature>
<dbReference type="PROSITE" id="PS50082">
    <property type="entry name" value="WD_REPEATS_2"/>
    <property type="match status" value="4"/>
</dbReference>
<feature type="repeat" description="WD" evidence="6">
    <location>
        <begin position="408"/>
        <end position="430"/>
    </location>
</feature>
<dbReference type="InterPro" id="IPR051865">
    <property type="entry name" value="WD-repeat_CDT2_adapter"/>
</dbReference>